<comment type="subcellular location">
    <subcellularLocation>
        <location evidence="1">Membrane</location>
        <topology evidence="1">Multi-pass membrane protein</topology>
    </subcellularLocation>
</comment>
<name>A0A1G4KLE0_9SACH</name>
<keyword evidence="3 6" id="KW-1133">Transmembrane helix</keyword>
<evidence type="ECO:0000256" key="2">
    <source>
        <dbReference type="ARBA" id="ARBA00022692"/>
    </source>
</evidence>
<feature type="compositionally biased region" description="Polar residues" evidence="5">
    <location>
        <begin position="7"/>
        <end position="16"/>
    </location>
</feature>
<feature type="region of interest" description="Disordered" evidence="5">
    <location>
        <begin position="1"/>
        <end position="35"/>
    </location>
</feature>
<dbReference type="Proteomes" id="UP000189911">
    <property type="component" value="Chromosome H"/>
</dbReference>
<dbReference type="PRINTS" id="PR02047">
    <property type="entry name" value="BREFELDNASP4"/>
</dbReference>
<evidence type="ECO:0000256" key="6">
    <source>
        <dbReference type="SAM" id="Phobius"/>
    </source>
</evidence>
<dbReference type="InterPro" id="IPR023244">
    <property type="entry name" value="Brefeldin_A-sensitivity_4"/>
</dbReference>
<gene>
    <name evidence="8" type="ORF">LANO_0H04522G</name>
</gene>
<evidence type="ECO:0000256" key="4">
    <source>
        <dbReference type="ARBA" id="ARBA00023136"/>
    </source>
</evidence>
<reference evidence="9" key="1">
    <citation type="submission" date="2016-03" db="EMBL/GenBank/DDBJ databases">
        <authorList>
            <person name="Devillers Hugo."/>
        </authorList>
    </citation>
    <scope>NUCLEOTIDE SEQUENCE [LARGE SCALE GENOMIC DNA]</scope>
</reference>
<dbReference type="PANTHER" id="PTHR47804:SF3">
    <property type="entry name" value="PROTEIN BRE4"/>
    <property type="match status" value="1"/>
</dbReference>
<feature type="transmembrane region" description="Helical" evidence="6">
    <location>
        <begin position="260"/>
        <end position="281"/>
    </location>
</feature>
<sequence>MGDPKISTGSYTQKSFLSLRDGGSGRHKLGSPSSRTSLSQLQLNLLADGKHWEFLDDYGLEELRDGFFDPIFTEHKPLLSQESDDNADDTIKQHPTDSPSMLSQQWHRNQWNKLIECWQPMFKFWVAFFAAFCICLVRPAGSWIGHSHRYFLPLAVLIHHPARNVGVQLEICVWSIIGAAFGMGWSSLAWYVSVATKPTASHQGGILFASLFIAVYLSSWLIASNQRLLYLALSYGIAVTFFHTVSLVDNKALLQWNLYWDFGISYLFGLVLSFLVCVIVFPHSGQSEVVGKFSISVSAIKELLVKFLELDECSNLDELHKLKKKIGRTIDFDVSEGVREFLNQITVTKIDEKSLLEFRNNITNAAAPLRSLPTDHKLVTKLELEKFYAECQNKYREGNVNTSTMETPVPVSGCATPLPRTGNFPNANELTEKEMYISVLRSTFSKEIISLIVEMIGLLECIELALRQIGHAKLSSQNRPEVNQALNAHVNRLLHKIRKLDQSYKKFTKSNFFCKEMLSDPQSIDSFLFLRYVRQSAKYLISIASCTIEISSKLHWQITLPHYSLRRALKRLPYECSVDQGAKTLLHYFQTKSDVDDVFEELYNSYTSRHETFTKNETEKNKVRTTVRAVDHKDFSLHTTSDPLRYKLWLWSSEITSNESKWALKIAAVMTFLALPSWLPESYHWYQEYQCWWAPLSFFILVNRRNTGNWASFNRRLACTLLGIFWGWCANQARHFGSPYVIATFASIFCAFVSYNFFANKNRKSSFTGFMCFTVIALEGYSKGESQMSQALIWKNTWVTGVALLCGILPSIPINWVLWSFTARQEFRASIAFLLAHIGQSYQSVTDRYLYRDADDAPTELTLKFSNIREVRMSQSLIGVREMLRKARTEPNYIFVFKADKYQHLLDECEILLEKMIEARISGQHFEVWENDNDSGITRALLSLRRDSVASVIFVLYMLSNCFTSKHKIPTYLPNSIMSRKKLFDFISKFDSGSESRSSTAVGRAETTSKDFKADRRSSDYDISHWTQIHGMAFARAFTDISEVVQRIVQLSREILGEETCT</sequence>
<keyword evidence="9" id="KW-1185">Reference proteome</keyword>
<dbReference type="EMBL" id="LT598447">
    <property type="protein sequence ID" value="SCV05303.1"/>
    <property type="molecule type" value="Genomic_DNA"/>
</dbReference>
<organism evidence="8 9">
    <name type="scientific">Lachancea nothofagi CBS 11611</name>
    <dbReference type="NCBI Taxonomy" id="1266666"/>
    <lineage>
        <taxon>Eukaryota</taxon>
        <taxon>Fungi</taxon>
        <taxon>Dikarya</taxon>
        <taxon>Ascomycota</taxon>
        <taxon>Saccharomycotina</taxon>
        <taxon>Saccharomycetes</taxon>
        <taxon>Saccharomycetales</taxon>
        <taxon>Saccharomycetaceae</taxon>
        <taxon>Lachancea</taxon>
    </lineage>
</organism>
<accession>A0A1G4KLE0</accession>
<evidence type="ECO:0000256" key="3">
    <source>
        <dbReference type="ARBA" id="ARBA00022989"/>
    </source>
</evidence>
<protein>
    <submittedName>
        <fullName evidence="8">LANO_0H04522g1_1</fullName>
    </submittedName>
</protein>
<dbReference type="AlphaFoldDB" id="A0A1G4KLE0"/>
<feature type="transmembrane region" description="Helical" evidence="6">
    <location>
        <begin position="715"/>
        <end position="733"/>
    </location>
</feature>
<feature type="domain" description="Integral membrane bound transporter" evidence="7">
    <location>
        <begin position="683"/>
        <end position="809"/>
    </location>
</feature>
<dbReference type="Pfam" id="PF13515">
    <property type="entry name" value="FUSC_2"/>
    <property type="match status" value="1"/>
</dbReference>
<feature type="transmembrane region" description="Helical" evidence="6">
    <location>
        <begin position="228"/>
        <end position="248"/>
    </location>
</feature>
<evidence type="ECO:0000313" key="9">
    <source>
        <dbReference type="Proteomes" id="UP000189911"/>
    </source>
</evidence>
<evidence type="ECO:0000256" key="5">
    <source>
        <dbReference type="SAM" id="MobiDB-lite"/>
    </source>
</evidence>
<feature type="transmembrane region" description="Helical" evidence="6">
    <location>
        <begin position="765"/>
        <end position="782"/>
    </location>
</feature>
<dbReference type="PANTHER" id="PTHR47804">
    <property type="entry name" value="60S RIBOSOMAL PROTEIN L19"/>
    <property type="match status" value="1"/>
</dbReference>
<proteinExistence type="predicted"/>
<feature type="transmembrane region" description="Helical" evidence="6">
    <location>
        <begin position="204"/>
        <end position="222"/>
    </location>
</feature>
<dbReference type="OrthoDB" id="1924968at2759"/>
<feature type="region of interest" description="Disordered" evidence="5">
    <location>
        <begin position="79"/>
        <end position="102"/>
    </location>
</feature>
<dbReference type="InterPro" id="IPR049453">
    <property type="entry name" value="Memb_transporter_dom"/>
</dbReference>
<feature type="transmembrane region" description="Helical" evidence="6">
    <location>
        <begin position="165"/>
        <end position="192"/>
    </location>
</feature>
<feature type="transmembrane region" description="Helical" evidence="6">
    <location>
        <begin position="739"/>
        <end position="758"/>
    </location>
</feature>
<evidence type="ECO:0000256" key="1">
    <source>
        <dbReference type="ARBA" id="ARBA00004141"/>
    </source>
</evidence>
<keyword evidence="4 6" id="KW-0472">Membrane</keyword>
<dbReference type="InterPro" id="IPR052430">
    <property type="entry name" value="IVT-Associated"/>
</dbReference>
<feature type="transmembrane region" description="Helical" evidence="6">
    <location>
        <begin position="124"/>
        <end position="145"/>
    </location>
</feature>
<evidence type="ECO:0000259" key="7">
    <source>
        <dbReference type="Pfam" id="PF13515"/>
    </source>
</evidence>
<evidence type="ECO:0000313" key="8">
    <source>
        <dbReference type="EMBL" id="SCV05303.1"/>
    </source>
</evidence>
<feature type="transmembrane region" description="Helical" evidence="6">
    <location>
        <begin position="802"/>
        <end position="821"/>
    </location>
</feature>
<keyword evidence="2 6" id="KW-0812">Transmembrane</keyword>
<dbReference type="GO" id="GO:0016020">
    <property type="term" value="C:membrane"/>
    <property type="evidence" value="ECO:0007669"/>
    <property type="project" value="UniProtKB-SubCell"/>
</dbReference>